<dbReference type="PANTHER" id="PTHR11003:SF282">
    <property type="entry name" value="TWO-PORE POTASSIUM CHANNEL 3"/>
    <property type="match status" value="1"/>
</dbReference>
<dbReference type="AlphaFoldDB" id="A0A0K9PMD4"/>
<dbReference type="GO" id="GO:0005886">
    <property type="term" value="C:plasma membrane"/>
    <property type="evidence" value="ECO:0000318"/>
    <property type="project" value="GO_Central"/>
</dbReference>
<evidence type="ECO:0000256" key="7">
    <source>
        <dbReference type="ARBA" id="ARBA00022723"/>
    </source>
</evidence>
<evidence type="ECO:0000313" key="18">
    <source>
        <dbReference type="EMBL" id="KMZ70104.1"/>
    </source>
</evidence>
<evidence type="ECO:0000256" key="6">
    <source>
        <dbReference type="ARBA" id="ARBA00022692"/>
    </source>
</evidence>
<evidence type="ECO:0000256" key="13">
    <source>
        <dbReference type="ARBA" id="ARBA00023065"/>
    </source>
</evidence>
<comment type="subunit">
    <text evidence="3">Homodimer.</text>
</comment>
<evidence type="ECO:0000256" key="1">
    <source>
        <dbReference type="ARBA" id="ARBA00004141"/>
    </source>
</evidence>
<feature type="transmembrane region" description="Helical" evidence="16">
    <location>
        <begin position="237"/>
        <end position="261"/>
    </location>
</feature>
<keyword evidence="12 16" id="KW-1133">Transmembrane helix</keyword>
<feature type="transmembrane region" description="Helical" evidence="16">
    <location>
        <begin position="208"/>
        <end position="225"/>
    </location>
</feature>
<dbReference type="OMA" id="NDLTHPF"/>
<dbReference type="InterPro" id="IPR011992">
    <property type="entry name" value="EF-hand-dom_pair"/>
</dbReference>
<comment type="similarity">
    <text evidence="2">Belongs to the two pore domain potassium channel (TC 1.A.1.7) family.</text>
</comment>
<dbReference type="FunFam" id="1.10.287.70:FF:000102">
    <property type="entry name" value="Two-pore potassium channel 3"/>
    <property type="match status" value="1"/>
</dbReference>
<dbReference type="GO" id="GO:0046872">
    <property type="term" value="F:metal ion binding"/>
    <property type="evidence" value="ECO:0007669"/>
    <property type="project" value="UniProtKB-KW"/>
</dbReference>
<dbReference type="InterPro" id="IPR013099">
    <property type="entry name" value="K_chnl_dom"/>
</dbReference>
<dbReference type="Gene3D" id="1.10.287.70">
    <property type="match status" value="2"/>
</dbReference>
<name>A0A0K9PMD4_ZOSMR</name>
<keyword evidence="9" id="KW-0631">Potassium channel</keyword>
<dbReference type="PRINTS" id="PR01333">
    <property type="entry name" value="2POREKCHANEL"/>
</dbReference>
<dbReference type="GO" id="GO:0015271">
    <property type="term" value="F:outward rectifier potassium channel activity"/>
    <property type="evidence" value="ECO:0000318"/>
    <property type="project" value="GO_Central"/>
</dbReference>
<proteinExistence type="inferred from homology"/>
<dbReference type="PANTHER" id="PTHR11003">
    <property type="entry name" value="POTASSIUM CHANNEL, SUBFAMILY K"/>
    <property type="match status" value="1"/>
</dbReference>
<evidence type="ECO:0000256" key="10">
    <source>
        <dbReference type="ARBA" id="ARBA00022837"/>
    </source>
</evidence>
<dbReference type="STRING" id="29655.A0A0K9PMD4"/>
<gene>
    <name evidence="18" type="ORF">ZOSMA_1G00750</name>
</gene>
<dbReference type="OrthoDB" id="415460at2759"/>
<evidence type="ECO:0000256" key="12">
    <source>
        <dbReference type="ARBA" id="ARBA00022989"/>
    </source>
</evidence>
<evidence type="ECO:0000259" key="17">
    <source>
        <dbReference type="Pfam" id="PF07885"/>
    </source>
</evidence>
<keyword evidence="7" id="KW-0479">Metal-binding</keyword>
<evidence type="ECO:0000256" key="9">
    <source>
        <dbReference type="ARBA" id="ARBA00022826"/>
    </source>
</evidence>
<dbReference type="SUPFAM" id="SSF47473">
    <property type="entry name" value="EF-hand"/>
    <property type="match status" value="1"/>
</dbReference>
<dbReference type="EMBL" id="LFYR01000729">
    <property type="protein sequence ID" value="KMZ70104.1"/>
    <property type="molecule type" value="Genomic_DNA"/>
</dbReference>
<feature type="domain" description="Potassium channel" evidence="17">
    <location>
        <begin position="310"/>
        <end position="377"/>
    </location>
</feature>
<dbReference type="GO" id="GO:0022841">
    <property type="term" value="F:potassium ion leak channel activity"/>
    <property type="evidence" value="ECO:0000318"/>
    <property type="project" value="GO_Central"/>
</dbReference>
<evidence type="ECO:0000256" key="15">
    <source>
        <dbReference type="ARBA" id="ARBA00023303"/>
    </source>
</evidence>
<dbReference type="PROSITE" id="PS00018">
    <property type="entry name" value="EF_HAND_1"/>
    <property type="match status" value="1"/>
</dbReference>
<dbReference type="InterPro" id="IPR018247">
    <property type="entry name" value="EF_Hand_1_Ca_BS"/>
</dbReference>
<keyword evidence="10" id="KW-0106">Calcium</keyword>
<evidence type="ECO:0000256" key="5">
    <source>
        <dbReference type="ARBA" id="ARBA00022538"/>
    </source>
</evidence>
<keyword evidence="8" id="KW-0677">Repeat</keyword>
<evidence type="ECO:0000256" key="14">
    <source>
        <dbReference type="ARBA" id="ARBA00023136"/>
    </source>
</evidence>
<keyword evidence="11" id="KW-0630">Potassium</keyword>
<evidence type="ECO:0000313" key="19">
    <source>
        <dbReference type="Proteomes" id="UP000036987"/>
    </source>
</evidence>
<feature type="transmembrane region" description="Helical" evidence="16">
    <location>
        <begin position="355"/>
        <end position="376"/>
    </location>
</feature>
<evidence type="ECO:0000256" key="3">
    <source>
        <dbReference type="ARBA" id="ARBA00011738"/>
    </source>
</evidence>
<feature type="transmembrane region" description="Helical" evidence="16">
    <location>
        <begin position="301"/>
        <end position="322"/>
    </location>
</feature>
<dbReference type="GO" id="GO:0009705">
    <property type="term" value="C:plant-type vacuole membrane"/>
    <property type="evidence" value="ECO:0000318"/>
    <property type="project" value="GO_Central"/>
</dbReference>
<accession>A0A0K9PMD4</accession>
<protein>
    <submittedName>
        <fullName evidence="18">Outward rectifying potassium channel</fullName>
    </submittedName>
</protein>
<keyword evidence="19" id="KW-1185">Reference proteome</keyword>
<dbReference type="GO" id="GO:0071805">
    <property type="term" value="P:potassium ion transmembrane transport"/>
    <property type="evidence" value="ECO:0000318"/>
    <property type="project" value="GO_Central"/>
</dbReference>
<evidence type="ECO:0000256" key="11">
    <source>
        <dbReference type="ARBA" id="ARBA00022958"/>
    </source>
</evidence>
<dbReference type="Gene3D" id="1.10.238.10">
    <property type="entry name" value="EF-hand"/>
    <property type="match status" value="1"/>
</dbReference>
<sequence>MEDDCLLPVSNNNVNIINAAIKSRRKNFSSSSLLSFPSIREEDLYQPLTPGCFSPSVLSHGASFKERLIFGSTVAEENEEEDDESQDSNNLYPSLLTSSASTTSLNICDDIDLHPTPKSPFFPNTNAKFKTKIQLHRSRTAPAMPNINEVIGTTGGLKESVEKELGTEKAESTSVSMGFLLLAIYLSLGVTVYTLGRDEFNTEETHPVVDGLYFSIVTMCTIGYGDITPRTGRAKVFSIVFVIVGFGFIDILLSGMVSYVLDLQESLLLSTVTARNSGDMHDAKSYLVDIKKGRMRIRMKVGIALGAVISCVGLGASVLHFVENYGWLDSLYLSIMSVTTVGYGDDTFNTTIGRLFASIWCLVSTLAVARAFLYLAEARIDKRHRKLAKIVLGKDLTVSEFLAADIDNNGSVSKSEFVVYKLKEMGKVTEKDIAPICAQFDKLDSGNSGKITLNDLIS</sequence>
<feature type="transmembrane region" description="Helical" evidence="16">
    <location>
        <begin position="177"/>
        <end position="196"/>
    </location>
</feature>
<dbReference type="Proteomes" id="UP000036987">
    <property type="component" value="Unassembled WGS sequence"/>
</dbReference>
<evidence type="ECO:0000256" key="16">
    <source>
        <dbReference type="SAM" id="Phobius"/>
    </source>
</evidence>
<organism evidence="18 19">
    <name type="scientific">Zostera marina</name>
    <name type="common">Eelgrass</name>
    <dbReference type="NCBI Taxonomy" id="29655"/>
    <lineage>
        <taxon>Eukaryota</taxon>
        <taxon>Viridiplantae</taxon>
        <taxon>Streptophyta</taxon>
        <taxon>Embryophyta</taxon>
        <taxon>Tracheophyta</taxon>
        <taxon>Spermatophyta</taxon>
        <taxon>Magnoliopsida</taxon>
        <taxon>Liliopsida</taxon>
        <taxon>Zosteraceae</taxon>
        <taxon>Zostera</taxon>
    </lineage>
</organism>
<comment type="subcellular location">
    <subcellularLocation>
        <location evidence="1">Membrane</location>
        <topology evidence="1">Multi-pass membrane protein</topology>
    </subcellularLocation>
</comment>
<comment type="caution">
    <text evidence="18">The sequence shown here is derived from an EMBL/GenBank/DDBJ whole genome shotgun (WGS) entry which is preliminary data.</text>
</comment>
<reference evidence="19" key="1">
    <citation type="journal article" date="2016" name="Nature">
        <title>The genome of the seagrass Zostera marina reveals angiosperm adaptation to the sea.</title>
        <authorList>
            <person name="Olsen J.L."/>
            <person name="Rouze P."/>
            <person name="Verhelst B."/>
            <person name="Lin Y.-C."/>
            <person name="Bayer T."/>
            <person name="Collen J."/>
            <person name="Dattolo E."/>
            <person name="De Paoli E."/>
            <person name="Dittami S."/>
            <person name="Maumus F."/>
            <person name="Michel G."/>
            <person name="Kersting A."/>
            <person name="Lauritano C."/>
            <person name="Lohaus R."/>
            <person name="Toepel M."/>
            <person name="Tonon T."/>
            <person name="Vanneste K."/>
            <person name="Amirebrahimi M."/>
            <person name="Brakel J."/>
            <person name="Bostroem C."/>
            <person name="Chovatia M."/>
            <person name="Grimwood J."/>
            <person name="Jenkins J.W."/>
            <person name="Jueterbock A."/>
            <person name="Mraz A."/>
            <person name="Stam W.T."/>
            <person name="Tice H."/>
            <person name="Bornberg-Bauer E."/>
            <person name="Green P.J."/>
            <person name="Pearson G.A."/>
            <person name="Procaccini G."/>
            <person name="Duarte C.M."/>
            <person name="Schmutz J."/>
            <person name="Reusch T.B.H."/>
            <person name="Van de Peer Y."/>
        </authorList>
    </citation>
    <scope>NUCLEOTIDE SEQUENCE [LARGE SCALE GENOMIC DNA]</scope>
    <source>
        <strain evidence="19">cv. Finnish</strain>
    </source>
</reference>
<keyword evidence="13" id="KW-0406">Ion transport</keyword>
<dbReference type="Pfam" id="PF07885">
    <property type="entry name" value="Ion_trans_2"/>
    <property type="match status" value="2"/>
</dbReference>
<keyword evidence="15 18" id="KW-0407">Ion channel</keyword>
<keyword evidence="6 16" id="KW-0812">Transmembrane</keyword>
<evidence type="ECO:0000256" key="2">
    <source>
        <dbReference type="ARBA" id="ARBA00010159"/>
    </source>
</evidence>
<dbReference type="SUPFAM" id="SSF81324">
    <property type="entry name" value="Voltage-gated potassium channels"/>
    <property type="match status" value="2"/>
</dbReference>
<evidence type="ECO:0000256" key="8">
    <source>
        <dbReference type="ARBA" id="ARBA00022737"/>
    </source>
</evidence>
<keyword evidence="14 16" id="KW-0472">Membrane</keyword>
<feature type="domain" description="Potassium channel" evidence="17">
    <location>
        <begin position="181"/>
        <end position="260"/>
    </location>
</feature>
<dbReference type="InterPro" id="IPR003280">
    <property type="entry name" value="2pore_dom_K_chnl"/>
</dbReference>
<keyword evidence="4" id="KW-0813">Transport</keyword>
<evidence type="ECO:0000256" key="4">
    <source>
        <dbReference type="ARBA" id="ARBA00022448"/>
    </source>
</evidence>
<keyword evidence="5" id="KW-0633">Potassium transport</keyword>